<keyword evidence="2" id="KW-1185">Reference proteome</keyword>
<name>A0A7J7L7G0_9MAGN</name>
<proteinExistence type="predicted"/>
<comment type="caution">
    <text evidence="1">The sequence shown here is derived from an EMBL/GenBank/DDBJ whole genome shotgun (WGS) entry which is preliminary data.</text>
</comment>
<dbReference type="AlphaFoldDB" id="A0A7J7L7G0"/>
<protein>
    <submittedName>
        <fullName evidence="1">Uncharacterized protein</fullName>
    </submittedName>
</protein>
<evidence type="ECO:0000313" key="1">
    <source>
        <dbReference type="EMBL" id="KAF6138499.1"/>
    </source>
</evidence>
<organism evidence="1 2">
    <name type="scientific">Kingdonia uniflora</name>
    <dbReference type="NCBI Taxonomy" id="39325"/>
    <lineage>
        <taxon>Eukaryota</taxon>
        <taxon>Viridiplantae</taxon>
        <taxon>Streptophyta</taxon>
        <taxon>Embryophyta</taxon>
        <taxon>Tracheophyta</taxon>
        <taxon>Spermatophyta</taxon>
        <taxon>Magnoliopsida</taxon>
        <taxon>Ranunculales</taxon>
        <taxon>Circaeasteraceae</taxon>
        <taxon>Kingdonia</taxon>
    </lineage>
</organism>
<reference evidence="1 2" key="1">
    <citation type="journal article" date="2020" name="IScience">
        <title>Genome Sequencing of the Endangered Kingdonia uniflora (Circaeasteraceae, Ranunculales) Reveals Potential Mechanisms of Evolutionary Specialization.</title>
        <authorList>
            <person name="Sun Y."/>
            <person name="Deng T."/>
            <person name="Zhang A."/>
            <person name="Moore M.J."/>
            <person name="Landis J.B."/>
            <person name="Lin N."/>
            <person name="Zhang H."/>
            <person name="Zhang X."/>
            <person name="Huang J."/>
            <person name="Zhang X."/>
            <person name="Sun H."/>
            <person name="Wang H."/>
        </authorList>
    </citation>
    <scope>NUCLEOTIDE SEQUENCE [LARGE SCALE GENOMIC DNA]</scope>
    <source>
        <strain evidence="1">TB1705</strain>
        <tissue evidence="1">Leaf</tissue>
    </source>
</reference>
<sequence>MEFSFIPLFIWGGGGDIVRPKIGSIISYVGGSTKLTTLRAYTTYEDFVILLEETNKIHHEDCKLYNFVHGCACTILSI</sequence>
<dbReference type="Proteomes" id="UP000541444">
    <property type="component" value="Unassembled WGS sequence"/>
</dbReference>
<gene>
    <name evidence="1" type="ORF">GIB67_022533</name>
</gene>
<evidence type="ECO:0000313" key="2">
    <source>
        <dbReference type="Proteomes" id="UP000541444"/>
    </source>
</evidence>
<dbReference type="EMBL" id="JACGCM010002569">
    <property type="protein sequence ID" value="KAF6138499.1"/>
    <property type="molecule type" value="Genomic_DNA"/>
</dbReference>
<accession>A0A7J7L7G0</accession>